<accession>W4LA76</accession>
<reference evidence="3 4" key="1">
    <citation type="journal article" date="2014" name="Nature">
        <title>An environmental bacterial taxon with a large and distinct metabolic repertoire.</title>
        <authorList>
            <person name="Wilson M.C."/>
            <person name="Mori T."/>
            <person name="Ruckert C."/>
            <person name="Uria A.R."/>
            <person name="Helf M.J."/>
            <person name="Takada K."/>
            <person name="Gernert C."/>
            <person name="Steffens U.A."/>
            <person name="Heycke N."/>
            <person name="Schmitt S."/>
            <person name="Rinke C."/>
            <person name="Helfrich E.J."/>
            <person name="Brachmann A.O."/>
            <person name="Gurgui C."/>
            <person name="Wakimoto T."/>
            <person name="Kracht M."/>
            <person name="Crusemann M."/>
            <person name="Hentschel U."/>
            <person name="Abe I."/>
            <person name="Matsunaga S."/>
            <person name="Kalinowski J."/>
            <person name="Takeyama H."/>
            <person name="Piel J."/>
        </authorList>
    </citation>
    <scope>NUCLEOTIDE SEQUENCE [LARGE SCALE GENOMIC DNA]</scope>
    <source>
        <strain evidence="4">TSY2</strain>
    </source>
</reference>
<dbReference type="SUPFAM" id="SSF142433">
    <property type="entry name" value="CinA-like"/>
    <property type="match status" value="1"/>
</dbReference>
<dbReference type="InterPro" id="IPR036653">
    <property type="entry name" value="CinA-like_C"/>
</dbReference>
<dbReference type="Gene3D" id="3.30.70.2860">
    <property type="match status" value="1"/>
</dbReference>
<dbReference type="Gene3D" id="3.40.980.10">
    <property type="entry name" value="MoaB/Mog-like domain"/>
    <property type="match status" value="1"/>
</dbReference>
<comment type="caution">
    <text evidence="3">The sequence shown here is derived from an EMBL/GenBank/DDBJ whole genome shotgun (WGS) entry which is preliminary data.</text>
</comment>
<dbReference type="Gene3D" id="3.90.950.20">
    <property type="entry name" value="CinA-like"/>
    <property type="match status" value="1"/>
</dbReference>
<dbReference type="PANTHER" id="PTHR13939">
    <property type="entry name" value="NICOTINAMIDE-NUCLEOTIDE AMIDOHYDROLASE PNCC"/>
    <property type="match status" value="1"/>
</dbReference>
<evidence type="ECO:0000256" key="1">
    <source>
        <dbReference type="HAMAP-Rule" id="MF_00226"/>
    </source>
</evidence>
<dbReference type="Proteomes" id="UP000019140">
    <property type="component" value="Unassembled WGS sequence"/>
</dbReference>
<dbReference type="Pfam" id="PF02464">
    <property type="entry name" value="CinA"/>
    <property type="match status" value="1"/>
</dbReference>
<dbReference type="PANTHER" id="PTHR13939:SF0">
    <property type="entry name" value="NMN AMIDOHYDROLASE-LIKE PROTEIN YFAY"/>
    <property type="match status" value="1"/>
</dbReference>
<dbReference type="NCBIfam" id="NF001813">
    <property type="entry name" value="PRK00549.1"/>
    <property type="match status" value="1"/>
</dbReference>
<name>W4LA76_9BACT</name>
<dbReference type="InterPro" id="IPR036425">
    <property type="entry name" value="MoaB/Mog-like_dom_sf"/>
</dbReference>
<dbReference type="SUPFAM" id="SSF53218">
    <property type="entry name" value="Molybdenum cofactor biosynthesis proteins"/>
    <property type="match status" value="1"/>
</dbReference>
<dbReference type="SMART" id="SM00852">
    <property type="entry name" value="MoCF_biosynth"/>
    <property type="match status" value="1"/>
</dbReference>
<dbReference type="InterPro" id="IPR001453">
    <property type="entry name" value="MoaB/Mog_dom"/>
</dbReference>
<comment type="similarity">
    <text evidence="1">Belongs to the CinA family.</text>
</comment>
<gene>
    <name evidence="3" type="ORF">ETSY2_48790</name>
</gene>
<dbReference type="EMBL" id="AZHX01002370">
    <property type="protein sequence ID" value="ETW95003.1"/>
    <property type="molecule type" value="Genomic_DNA"/>
</dbReference>
<dbReference type="HOGENOM" id="CLU_030805_9_3_7"/>
<dbReference type="NCBIfam" id="TIGR00200">
    <property type="entry name" value="cinA_nterm"/>
    <property type="match status" value="1"/>
</dbReference>
<dbReference type="NCBIfam" id="TIGR00199">
    <property type="entry name" value="PncC_domain"/>
    <property type="match status" value="1"/>
</dbReference>
<dbReference type="PIRSF" id="PIRSF006728">
    <property type="entry name" value="CinA"/>
    <property type="match status" value="1"/>
</dbReference>
<dbReference type="InterPro" id="IPR008136">
    <property type="entry name" value="CinA_C"/>
</dbReference>
<organism evidence="3 4">
    <name type="scientific">Candidatus Entotheonella gemina</name>
    <dbReference type="NCBI Taxonomy" id="1429439"/>
    <lineage>
        <taxon>Bacteria</taxon>
        <taxon>Pseudomonadati</taxon>
        <taxon>Nitrospinota/Tectimicrobiota group</taxon>
        <taxon>Candidatus Tectimicrobiota</taxon>
        <taxon>Candidatus Entotheonellia</taxon>
        <taxon>Candidatus Entotheonellales</taxon>
        <taxon>Candidatus Entotheonellaceae</taxon>
        <taxon>Candidatus Entotheonella</taxon>
    </lineage>
</organism>
<dbReference type="HAMAP" id="MF_00226_B">
    <property type="entry name" value="CinA_B"/>
    <property type="match status" value="1"/>
</dbReference>
<dbReference type="InterPro" id="IPR041424">
    <property type="entry name" value="CinA_KH"/>
</dbReference>
<keyword evidence="4" id="KW-1185">Reference proteome</keyword>
<proteinExistence type="inferred from homology"/>
<dbReference type="InterPro" id="IPR050101">
    <property type="entry name" value="CinA"/>
</dbReference>
<dbReference type="Pfam" id="PF00994">
    <property type="entry name" value="MoCF_biosynth"/>
    <property type="match status" value="1"/>
</dbReference>
<evidence type="ECO:0000313" key="4">
    <source>
        <dbReference type="Proteomes" id="UP000019140"/>
    </source>
</evidence>
<evidence type="ECO:0000259" key="2">
    <source>
        <dbReference type="SMART" id="SM00852"/>
    </source>
</evidence>
<dbReference type="Pfam" id="PF18146">
    <property type="entry name" value="CinA_KH"/>
    <property type="match status" value="1"/>
</dbReference>
<dbReference type="CDD" id="cd00885">
    <property type="entry name" value="cinA"/>
    <property type="match status" value="1"/>
</dbReference>
<sequence length="412" mass="44925">MKAEIFAIGTELLMGELSDTNAAWIASRLPALGIELQWVSIIGDSLEQLTDAFTLGLQRSGLIVTTGGLGPTQDDLTREGIANALQETPVVQDEVVRELERYFQQRGQEMPSRNIKQAHLIPSAQFLPNPNGTAPGWWVERDHRFIVSMPGPPVEMHYIWEHQVEPRLRQLVENEVTVTRNVKTMGLSEAAVDEVMDEFFGHDNPYLGIYSKADGIHLRIIARARDVTAARQLMAPVEEAITVRLAPYIWGYDNETPEQAVGQLLQERGLTLATMESCTGGFLANSITEAPAQASYYKGGIVVNGSEMLLAQGVAAATLEQHGVVSQATATAMARAVRQSLHADVGIGLSGVLGPAELEGKPMGLAYVAIATATEVVERELRVPPRRITIKRRVSNTALIELRKLLAAQPAL</sequence>
<evidence type="ECO:0000313" key="3">
    <source>
        <dbReference type="EMBL" id="ETW95003.1"/>
    </source>
</evidence>
<dbReference type="AlphaFoldDB" id="W4LA76"/>
<feature type="domain" description="MoaB/Mog" evidence="2">
    <location>
        <begin position="4"/>
        <end position="171"/>
    </location>
</feature>
<dbReference type="PATRIC" id="fig|1429439.4.peg.8070"/>
<dbReference type="InterPro" id="IPR008135">
    <property type="entry name" value="Competence-induced_CinA"/>
</dbReference>
<protein>
    <recommendedName>
        <fullName evidence="1">CinA-like protein</fullName>
    </recommendedName>
</protein>